<keyword evidence="1" id="KW-0614">Plasmid</keyword>
<keyword evidence="2" id="KW-1185">Reference proteome</keyword>
<sequence>MILKTKTCEFEIGINDNILFHGKPKFNPYGPCVILSNYNTYQEIHLDPNVFGSMRFMMSENDILTFSQSNGLLNAVELEIPYNVQIIEDAYEPICKQTINLVARQDKSFFLEQAISVKYFTSNDFMLFEYENHGKPYDTHHLKLVDDFYTVINSNTIIGWGIENCGKYLYDSYRKNYDTIESDKRTLIVDFLSLYTEETFELIEHGDNNVKAKFLKLHAESKKLKSNVMCGVIEDWLDLDPHHHKHPCP</sequence>
<geneLocation type="plasmid" evidence="1 2">
    <name>pFA11</name>
</geneLocation>
<dbReference type="Proteomes" id="UP001348817">
    <property type="component" value="Plasmid pFA11"/>
</dbReference>
<gene>
    <name evidence="1" type="ORF">FUAX_54900</name>
</gene>
<organism evidence="1 2">
    <name type="scientific">Fulvitalea axinellae</name>
    <dbReference type="NCBI Taxonomy" id="1182444"/>
    <lineage>
        <taxon>Bacteria</taxon>
        <taxon>Pseudomonadati</taxon>
        <taxon>Bacteroidota</taxon>
        <taxon>Cytophagia</taxon>
        <taxon>Cytophagales</taxon>
        <taxon>Persicobacteraceae</taxon>
        <taxon>Fulvitalea</taxon>
    </lineage>
</organism>
<dbReference type="AlphaFoldDB" id="A0AAU9DAU9"/>
<proteinExistence type="predicted"/>
<dbReference type="KEGG" id="fax:FUAX_54900"/>
<protein>
    <submittedName>
        <fullName evidence="1">Uncharacterized protein</fullName>
    </submittedName>
</protein>
<accession>A0AAU9DAU9</accession>
<dbReference type="EMBL" id="AP025325">
    <property type="protein sequence ID" value="BDD13058.1"/>
    <property type="molecule type" value="Genomic_DNA"/>
</dbReference>
<reference evidence="1 2" key="1">
    <citation type="submission" date="2021-12" db="EMBL/GenBank/DDBJ databases">
        <title>Genome sequencing of bacteria with rrn-lacking chromosome and rrn-plasmid.</title>
        <authorList>
            <person name="Anda M."/>
            <person name="Iwasaki W."/>
        </authorList>
    </citation>
    <scope>NUCLEOTIDE SEQUENCE [LARGE SCALE GENOMIC DNA]</scope>
    <source>
        <strain evidence="1 2">DSM 100852</strain>
        <plasmid evidence="1 2">pFA11</plasmid>
    </source>
</reference>
<dbReference type="RefSeq" id="WP_338396276.1">
    <property type="nucleotide sequence ID" value="NZ_AP025325.1"/>
</dbReference>
<evidence type="ECO:0000313" key="2">
    <source>
        <dbReference type="Proteomes" id="UP001348817"/>
    </source>
</evidence>
<evidence type="ECO:0000313" key="1">
    <source>
        <dbReference type="EMBL" id="BDD13058.1"/>
    </source>
</evidence>
<name>A0AAU9DAU9_9BACT</name>